<keyword evidence="3 9" id="KW-0813">Transport</keyword>
<dbReference type="PROSITE" id="PS51371">
    <property type="entry name" value="CBS"/>
    <property type="match status" value="2"/>
</dbReference>
<dbReference type="PANTHER" id="PTHR43773:SF1">
    <property type="entry name" value="MAGNESIUM TRANSPORTER MGTE"/>
    <property type="match status" value="1"/>
</dbReference>
<protein>
    <recommendedName>
        <fullName evidence="9">Magnesium transporter MgtE</fullName>
    </recommendedName>
</protein>
<evidence type="ECO:0000256" key="8">
    <source>
        <dbReference type="PROSITE-ProRule" id="PRU00703"/>
    </source>
</evidence>
<dbReference type="Pfam" id="PF01769">
    <property type="entry name" value="MgtE"/>
    <property type="match status" value="1"/>
</dbReference>
<dbReference type="SMART" id="SM00116">
    <property type="entry name" value="CBS"/>
    <property type="match status" value="2"/>
</dbReference>
<dbReference type="InterPro" id="IPR000644">
    <property type="entry name" value="CBS_dom"/>
</dbReference>
<dbReference type="InterPro" id="IPR036739">
    <property type="entry name" value="SLC41_membr_dom_sf"/>
</dbReference>
<dbReference type="Gene3D" id="3.10.580.10">
    <property type="entry name" value="CBS-domain"/>
    <property type="match status" value="1"/>
</dbReference>
<keyword evidence="5 9" id="KW-0460">Magnesium</keyword>
<evidence type="ECO:0000313" key="12">
    <source>
        <dbReference type="Proteomes" id="UP000266483"/>
    </source>
</evidence>
<evidence type="ECO:0000256" key="2">
    <source>
        <dbReference type="ARBA" id="ARBA00009749"/>
    </source>
</evidence>
<dbReference type="Pfam" id="PF00571">
    <property type="entry name" value="CBS"/>
    <property type="match status" value="2"/>
</dbReference>
<feature type="domain" description="CBS" evidence="10">
    <location>
        <begin position="251"/>
        <end position="307"/>
    </location>
</feature>
<dbReference type="Gene3D" id="1.10.357.20">
    <property type="entry name" value="SLC41 divalent cation transporters, integral membrane domain"/>
    <property type="match status" value="1"/>
</dbReference>
<keyword evidence="7 9" id="KW-0472">Membrane</keyword>
<feature type="transmembrane region" description="Helical" evidence="9">
    <location>
        <begin position="470"/>
        <end position="494"/>
    </location>
</feature>
<dbReference type="InterPro" id="IPR006667">
    <property type="entry name" value="SLC41_membr_dom"/>
</dbReference>
<evidence type="ECO:0000256" key="3">
    <source>
        <dbReference type="ARBA" id="ARBA00022448"/>
    </source>
</evidence>
<keyword evidence="6 9" id="KW-1133">Transmembrane helix</keyword>
<evidence type="ECO:0000256" key="4">
    <source>
        <dbReference type="ARBA" id="ARBA00022692"/>
    </source>
</evidence>
<keyword evidence="9" id="KW-1003">Cell membrane</keyword>
<dbReference type="EMBL" id="NQOU01000003">
    <property type="protein sequence ID" value="RII82929.1"/>
    <property type="molecule type" value="Genomic_DNA"/>
</dbReference>
<dbReference type="InterPro" id="IPR006668">
    <property type="entry name" value="Mg_transptr_MgtE_intracell_dom"/>
</dbReference>
<comment type="similarity">
    <text evidence="2 9">Belongs to the SLC41A transporter family.</text>
</comment>
<evidence type="ECO:0000256" key="5">
    <source>
        <dbReference type="ARBA" id="ARBA00022842"/>
    </source>
</evidence>
<proteinExistence type="inferred from homology"/>
<dbReference type="SUPFAM" id="SSF54631">
    <property type="entry name" value="CBS-domain pair"/>
    <property type="match status" value="1"/>
</dbReference>
<dbReference type="SMART" id="SM00924">
    <property type="entry name" value="MgtE_N"/>
    <property type="match status" value="1"/>
</dbReference>
<evidence type="ECO:0000256" key="1">
    <source>
        <dbReference type="ARBA" id="ARBA00004141"/>
    </source>
</evidence>
<dbReference type="InterPro" id="IPR038076">
    <property type="entry name" value="MgtE_N_sf"/>
</dbReference>
<dbReference type="CDD" id="cd04606">
    <property type="entry name" value="CBS_pair_Mg_transporter"/>
    <property type="match status" value="1"/>
</dbReference>
<evidence type="ECO:0000313" key="11">
    <source>
        <dbReference type="EMBL" id="RII82929.1"/>
    </source>
</evidence>
<name>A0ABX9MVL5_9BURK</name>
<dbReference type="Proteomes" id="UP000266483">
    <property type="component" value="Unassembled WGS sequence"/>
</dbReference>
<comment type="subunit">
    <text evidence="9">Homodimer.</text>
</comment>
<comment type="function">
    <text evidence="9">Acts as a magnesium transporter.</text>
</comment>
<sequence length="495" mass="54287">MQHPPEEHAVTPAEPIVIPRRLDPEDAQLALQKLQAILKREEVAEALAHRQENDDDESNLLEGMLQRRHENEIKSIVNSLHPSDIAFILESLPVNERQAVWQLVNPEFDADVLLEVDDWARESLIKTMDLQDLVAATGTMDADEIADLVPDLPPDVIAEVQKGLTDEERAQLIEAMGYPEGTVGAIMDFEMVRVREDVSLEVVLRYLRRLQELPDHTDQIFVVDRQDKLQGVLPVSKLLVSEPEIDVAQVMQTDFLTLSPLDSDADAAGAFERYDLVSAPVIDDHGRLIGRVTIAEVVDVIQEDSQEQALSRAGLQEEDIFAPALTALRNRAPWLLVNLATASTAAFIASRFEDTVSQIVILAFLMSIVAGIAGNSGNQTMTMVIRAIAVGRVSGASTWNLVKREIKITLMVGFCGSLVAAAFAWAISQSWAIALVMMVAMIGNMLMGAALGVLIPVLRDHFGKDPAMGSSVLLTFVTDSLGFFLFLGLASIFLL</sequence>
<feature type="transmembrane region" description="Helical" evidence="9">
    <location>
        <begin position="408"/>
        <end position="427"/>
    </location>
</feature>
<keyword evidence="8" id="KW-0129">CBS domain</keyword>
<evidence type="ECO:0000256" key="9">
    <source>
        <dbReference type="RuleBase" id="RU362011"/>
    </source>
</evidence>
<comment type="caution">
    <text evidence="9">Lacks conserved residue(s) required for the propagation of feature annotation.</text>
</comment>
<dbReference type="Pfam" id="PF03448">
    <property type="entry name" value="MgtE_N"/>
    <property type="match status" value="1"/>
</dbReference>
<reference evidence="11 12" key="1">
    <citation type="submission" date="2017-08" db="EMBL/GenBank/DDBJ databases">
        <title>Pusillimonas indicus sp. nov., a member of the family Alcaligenaceae isolated from surface seawater.</title>
        <authorList>
            <person name="Li J."/>
        </authorList>
    </citation>
    <scope>NUCLEOTIDE SEQUENCE [LARGE SCALE GENOMIC DNA]</scope>
    <source>
        <strain evidence="11 12">17-4A</strain>
    </source>
</reference>
<organism evidence="11 12">
    <name type="scientific">Neopusillimonas maritima</name>
    <dbReference type="NCBI Taxonomy" id="2026239"/>
    <lineage>
        <taxon>Bacteria</taxon>
        <taxon>Pseudomonadati</taxon>
        <taxon>Pseudomonadota</taxon>
        <taxon>Betaproteobacteria</taxon>
        <taxon>Burkholderiales</taxon>
        <taxon>Alcaligenaceae</taxon>
        <taxon>Neopusillimonas</taxon>
    </lineage>
</organism>
<comment type="caution">
    <text evidence="11">The sequence shown here is derived from an EMBL/GenBank/DDBJ whole genome shotgun (WGS) entry which is preliminary data.</text>
</comment>
<keyword evidence="12" id="KW-1185">Reference proteome</keyword>
<accession>A0ABX9MVL5</accession>
<dbReference type="InterPro" id="IPR046342">
    <property type="entry name" value="CBS_dom_sf"/>
</dbReference>
<dbReference type="SUPFAM" id="SSF161093">
    <property type="entry name" value="MgtE membrane domain-like"/>
    <property type="match status" value="1"/>
</dbReference>
<feature type="transmembrane region" description="Helical" evidence="9">
    <location>
        <begin position="359"/>
        <end position="377"/>
    </location>
</feature>
<dbReference type="Gene3D" id="1.25.60.10">
    <property type="entry name" value="MgtE N-terminal domain-like"/>
    <property type="match status" value="1"/>
</dbReference>
<comment type="subcellular location">
    <subcellularLocation>
        <location evidence="9">Cell membrane</location>
        <topology evidence="9">Multi-pass membrane protein</topology>
    </subcellularLocation>
    <subcellularLocation>
        <location evidence="1">Membrane</location>
        <topology evidence="1">Multi-pass membrane protein</topology>
    </subcellularLocation>
</comment>
<dbReference type="NCBIfam" id="TIGR00400">
    <property type="entry name" value="mgtE"/>
    <property type="match status" value="1"/>
</dbReference>
<keyword evidence="4 9" id="KW-0812">Transmembrane</keyword>
<dbReference type="InterPro" id="IPR006669">
    <property type="entry name" value="MgtE_transporter"/>
</dbReference>
<dbReference type="PANTHER" id="PTHR43773">
    <property type="entry name" value="MAGNESIUM TRANSPORTER MGTE"/>
    <property type="match status" value="1"/>
</dbReference>
<dbReference type="SUPFAM" id="SSF158791">
    <property type="entry name" value="MgtE N-terminal domain-like"/>
    <property type="match status" value="1"/>
</dbReference>
<feature type="domain" description="CBS" evidence="10">
    <location>
        <begin position="187"/>
        <end position="249"/>
    </location>
</feature>
<gene>
    <name evidence="11" type="primary">mgtE</name>
    <name evidence="11" type="ORF">CJO09_10200</name>
</gene>
<keyword evidence="9" id="KW-0479">Metal-binding</keyword>
<feature type="transmembrane region" description="Helical" evidence="9">
    <location>
        <begin position="433"/>
        <end position="458"/>
    </location>
</feature>
<evidence type="ECO:0000256" key="7">
    <source>
        <dbReference type="ARBA" id="ARBA00023136"/>
    </source>
</evidence>
<evidence type="ECO:0000256" key="6">
    <source>
        <dbReference type="ARBA" id="ARBA00022989"/>
    </source>
</evidence>
<dbReference type="RefSeq" id="WP_119442243.1">
    <property type="nucleotide sequence ID" value="NZ_CP170494.1"/>
</dbReference>
<evidence type="ECO:0000259" key="10">
    <source>
        <dbReference type="PROSITE" id="PS51371"/>
    </source>
</evidence>